<evidence type="ECO:0000313" key="1">
    <source>
        <dbReference type="EMBL" id="CAK9157506.1"/>
    </source>
</evidence>
<sequence length="701" mass="79169">VSLRTPGPVATVSRKIYSSEEEVWKPERELLVELHRVGKIMAEILSPKASKQRPPTATRLQSPTSPFFLASNNDELERAQSRAVRAAAIRRKAIDSIAAPPPTPSDPCLSKDQIVELFQNCIKLASENKINQKNSWELKLIDHLSEIIQPVDDAETNFLKFTQKHIRCLVESFEQEEKMNKFPEAITFQMLVTRQHAYLTFFENTNYELGTCNALAQCHSGGGETVSEGDNIKNGQDEGRSMKEIEMKMSPLSTLEPSFEALNVKKFDVAFAVDPLYHQTSAQFDEGGAKGLLLNNLGVYGGCRVLFDSLEVPRKCMSCSIQNTNSDMIDISFAREYVEQMLMNMPRKNEISPTFRKIVCQFEEDNQKFSHAFTEGQKSAVMADSVEDINHPVNDNPSRSFETGNFGPDEDASVVDESFNFGDTTSLSHNEESHCYASYEADVEGKYEEFALCSEEFPATKSRTGLSTKRPTDSTPLELDIDFIKFLDQEFPGIFAPPKNPRSLLLPANRMPGSNTLPEDCHYQPEDLVKLFLLHNVMCFGGRRRKLSDDGSWQHNNNFDEQLPTWDNDNLFGGQYDDDCVHSDLEDSDGLVSHPRQVTKIEVQYDKTSKQVDVHVLRETLWDHIQESVRVPETVCKDTVSFKHVLATFPEECQTAQPEDISPHLCFICLLHLANEHCLSITNCPTFDELTIYLPSHGKHA</sequence>
<dbReference type="InterPro" id="IPR022816">
    <property type="entry name" value="Condensin_barren_su2"/>
</dbReference>
<protein>
    <recommendedName>
        <fullName evidence="3">Condensin complex subunit 2</fullName>
    </recommendedName>
</protein>
<evidence type="ECO:0008006" key="3">
    <source>
        <dbReference type="Google" id="ProtNLM"/>
    </source>
</evidence>
<feature type="non-terminal residue" evidence="1">
    <location>
        <position position="1"/>
    </location>
</feature>
<comment type="caution">
    <text evidence="1">The sequence shown here is derived from an EMBL/GenBank/DDBJ whole genome shotgun (WGS) entry which is preliminary data.</text>
</comment>
<dbReference type="Proteomes" id="UP001642360">
    <property type="component" value="Unassembled WGS sequence"/>
</dbReference>
<dbReference type="Pfam" id="PF05786">
    <property type="entry name" value="Cnd2"/>
    <property type="match status" value="3"/>
</dbReference>
<dbReference type="PANTHER" id="PTHR13108">
    <property type="entry name" value="CONDENSIN COMPLEX SUBUNIT 2"/>
    <property type="match status" value="1"/>
</dbReference>
<keyword evidence="2" id="KW-1185">Reference proteome</keyword>
<dbReference type="PANTHER" id="PTHR13108:SF10">
    <property type="entry name" value="CONDENSIN COMPLEX SUBUNIT 2"/>
    <property type="match status" value="1"/>
</dbReference>
<dbReference type="AlphaFoldDB" id="A0ABC8SK06"/>
<reference evidence="1 2" key="1">
    <citation type="submission" date="2024-02" db="EMBL/GenBank/DDBJ databases">
        <authorList>
            <person name="Vignale AGUSTIN F."/>
            <person name="Sosa J E."/>
            <person name="Modenutti C."/>
        </authorList>
    </citation>
    <scope>NUCLEOTIDE SEQUENCE [LARGE SCALE GENOMIC DNA]</scope>
</reference>
<dbReference type="PIRSF" id="PIRSF017126">
    <property type="entry name" value="Condensin_H"/>
    <property type="match status" value="1"/>
</dbReference>
<name>A0ABC8SK06_9AQUA</name>
<gene>
    <name evidence="1" type="ORF">ILEXP_LOCUS26066</name>
</gene>
<organism evidence="1 2">
    <name type="scientific">Ilex paraguariensis</name>
    <name type="common">yerba mate</name>
    <dbReference type="NCBI Taxonomy" id="185542"/>
    <lineage>
        <taxon>Eukaryota</taxon>
        <taxon>Viridiplantae</taxon>
        <taxon>Streptophyta</taxon>
        <taxon>Embryophyta</taxon>
        <taxon>Tracheophyta</taxon>
        <taxon>Spermatophyta</taxon>
        <taxon>Magnoliopsida</taxon>
        <taxon>eudicotyledons</taxon>
        <taxon>Gunneridae</taxon>
        <taxon>Pentapetalae</taxon>
        <taxon>asterids</taxon>
        <taxon>campanulids</taxon>
        <taxon>Aquifoliales</taxon>
        <taxon>Aquifoliaceae</taxon>
        <taxon>Ilex</taxon>
    </lineage>
</organism>
<dbReference type="EMBL" id="CAUOFW020003013">
    <property type="protein sequence ID" value="CAK9157506.1"/>
    <property type="molecule type" value="Genomic_DNA"/>
</dbReference>
<proteinExistence type="predicted"/>
<evidence type="ECO:0000313" key="2">
    <source>
        <dbReference type="Proteomes" id="UP001642360"/>
    </source>
</evidence>
<accession>A0ABC8SK06</accession>